<dbReference type="GO" id="GO:0005524">
    <property type="term" value="F:ATP binding"/>
    <property type="evidence" value="ECO:0007669"/>
    <property type="project" value="UniProtKB-KW"/>
</dbReference>
<protein>
    <submittedName>
        <fullName evidence="12">LOW QUALITY PROTEIN: disease resistance protein RGA2-like</fullName>
    </submittedName>
</protein>
<accession>A0A6J1DPI9</accession>
<keyword evidence="5" id="KW-0067">ATP-binding</keyword>
<dbReference type="Gene3D" id="1.20.5.4130">
    <property type="match status" value="1"/>
</dbReference>
<dbReference type="CDD" id="cd14798">
    <property type="entry name" value="RX-CC_like"/>
    <property type="match status" value="1"/>
</dbReference>
<evidence type="ECO:0000259" key="8">
    <source>
        <dbReference type="Pfam" id="PF23559"/>
    </source>
</evidence>
<organism evidence="11 12">
    <name type="scientific">Momordica charantia</name>
    <name type="common">Bitter gourd</name>
    <name type="synonym">Balsam pear</name>
    <dbReference type="NCBI Taxonomy" id="3673"/>
    <lineage>
        <taxon>Eukaryota</taxon>
        <taxon>Viridiplantae</taxon>
        <taxon>Streptophyta</taxon>
        <taxon>Embryophyta</taxon>
        <taxon>Tracheophyta</taxon>
        <taxon>Spermatophyta</taxon>
        <taxon>Magnoliopsida</taxon>
        <taxon>eudicotyledons</taxon>
        <taxon>Gunneridae</taxon>
        <taxon>Pentapetalae</taxon>
        <taxon>rosids</taxon>
        <taxon>fabids</taxon>
        <taxon>Cucurbitales</taxon>
        <taxon>Cucurbitaceae</taxon>
        <taxon>Momordiceae</taxon>
        <taxon>Momordica</taxon>
    </lineage>
</organism>
<dbReference type="Gene3D" id="3.80.10.10">
    <property type="entry name" value="Ribonuclease Inhibitor"/>
    <property type="match status" value="3"/>
</dbReference>
<keyword evidence="2" id="KW-0677">Repeat</keyword>
<dbReference type="GO" id="GO:0051707">
    <property type="term" value="P:response to other organism"/>
    <property type="evidence" value="ECO:0007669"/>
    <property type="project" value="UniProtKB-ARBA"/>
</dbReference>
<dbReference type="InterPro" id="IPR027417">
    <property type="entry name" value="P-loop_NTPase"/>
</dbReference>
<dbReference type="FunFam" id="1.10.10.10:FF:000322">
    <property type="entry name" value="Probable disease resistance protein At1g63360"/>
    <property type="match status" value="1"/>
</dbReference>
<evidence type="ECO:0000259" key="7">
    <source>
        <dbReference type="Pfam" id="PF18052"/>
    </source>
</evidence>
<evidence type="ECO:0000259" key="6">
    <source>
        <dbReference type="Pfam" id="PF00931"/>
    </source>
</evidence>
<dbReference type="SMART" id="SM00369">
    <property type="entry name" value="LRR_TYP"/>
    <property type="match status" value="5"/>
</dbReference>
<dbReference type="InterPro" id="IPR056789">
    <property type="entry name" value="LRR_R13L1-DRL21"/>
</dbReference>
<feature type="domain" description="Disease resistance N-terminal" evidence="7">
    <location>
        <begin position="11"/>
        <end position="98"/>
    </location>
</feature>
<dbReference type="Pfam" id="PF25019">
    <property type="entry name" value="LRR_R13L1-DRL21"/>
    <property type="match status" value="1"/>
</dbReference>
<dbReference type="InterPro" id="IPR058922">
    <property type="entry name" value="WHD_DRP"/>
</dbReference>
<dbReference type="Proteomes" id="UP000504603">
    <property type="component" value="Unplaced"/>
</dbReference>
<feature type="domain" description="R13L1/DRL21-like LRR repeat region" evidence="10">
    <location>
        <begin position="783"/>
        <end position="916"/>
    </location>
</feature>
<feature type="domain" description="Disease resistance R13L4/SHOC-2-like LRR" evidence="9">
    <location>
        <begin position="1009"/>
        <end position="1156"/>
    </location>
</feature>
<evidence type="ECO:0000313" key="12">
    <source>
        <dbReference type="RefSeq" id="XP_022154711.1"/>
    </source>
</evidence>
<dbReference type="InterPro" id="IPR055414">
    <property type="entry name" value="LRR_R13L4/SHOC2-like"/>
</dbReference>
<dbReference type="FunFam" id="3.40.50.300:FF:001091">
    <property type="entry name" value="Probable disease resistance protein At1g61300"/>
    <property type="match status" value="1"/>
</dbReference>
<evidence type="ECO:0000259" key="10">
    <source>
        <dbReference type="Pfam" id="PF25019"/>
    </source>
</evidence>
<feature type="domain" description="NB-ARC" evidence="6">
    <location>
        <begin position="191"/>
        <end position="342"/>
    </location>
</feature>
<dbReference type="GO" id="GO:0043531">
    <property type="term" value="F:ADP binding"/>
    <property type="evidence" value="ECO:0007669"/>
    <property type="project" value="InterPro"/>
</dbReference>
<sequence>MADSILFNLAGTLITKLGSYALQELGLLLGVNDELEKLKDTVSAIEAVLLDAEEQPSKSHALKDWLSKLKDVFYEIDDLIDEFEYEALRRQVMTRNRTKTKQVRIFFSKSNQIAFSHKMVGKIKEIRERLKVINDDRTQFHLSERVINNPTVGNALRNIRDPGDYILEEEVIGRNDDKKVIIDLQLSSNTRENIAVVATVGMGGLGKTTLAQSVYNDKMMAKHFELKLWVCISEEFEVKLIIQNIIEYATGEKPESFLQMALLQTKLRKLVDGKRYLLVMDDVWNEDREKWDTLKRFLIGGTKGSKILITTRSHQVANTFDPTSLHPLEELNNNNSWLLFQDRELYQIMEQGGLKTMLSILKLSCNHLPPNLKQCFQYCALFPKDFEIRKDEVIMQGMAQGFIQPNDKDKLVDIGEDYFMELLSKSFFQDVKKDALGDIITCKMHDLMHDIACSENDMNAPTLNKRTRHVSLDLTSGEELEKLPKKLYETRNLRTCFLQYDLYNSIGSDNNFNKIFSSVFYNLLRLRTLGLQLIIDNQSVKLLKCINNLKHLRYLKIEIITYTKFFLNSISGLYNLEVLIVRCTGLKEFPRDIKNLTNLKHLELIGNPNIEFFPNSIIELNNLERLFLRGYNKVKELPQDIQNLIHLQRLDLGRNSNIEFLPDSITELYELKTLILEECTKLKELPRDVQNLINLRHLDLSNTAIEFLPSSITQLKNLETLLLYLCDKLKELPEDTRNLINLRHLSICGCKALTHMPKGLGELTHLQRLDVFMLGKDNNGGGLRELDGLNKLSGLLKIEGLQFCSTVDLQTNAKFLQRKSGLQYLQLEWNDDSFNEPTIGASDYDYERVLECLPPHSNLQQICIRGYKGVKLCNWLSSTSYSFGGMIHMEFSSCERLRHLPQFDLFPNLKVLCLHDLPSIEYIVGNHNYPCSSTFFPSLETFIISDMPNLKRWWRKGQTSTKSAQNRVLFPVVFPCLSELIIWKCPLLASVTCDAPMKSLEINDEFDVVSWKSFQSLSILLISSVSQWEFLSNCLQHVTTLQQLDTKDCPNLTSLPESIGNLTSLSKLLLVHCPDLISLPESIGNTSLSKLRISNCPDLSSLPESMGNLTSLTELEISCCPKITSLPEGIRHLYCLQSLKIICSPILLNERCNEETEEDWPKIPNVNIY</sequence>
<dbReference type="SUPFAM" id="SSF52058">
    <property type="entry name" value="L domain-like"/>
    <property type="match status" value="3"/>
</dbReference>
<dbReference type="InterPro" id="IPR038005">
    <property type="entry name" value="RX-like_CC"/>
</dbReference>
<keyword evidence="1" id="KW-0433">Leucine-rich repeat</keyword>
<dbReference type="RefSeq" id="XP_022154711.1">
    <property type="nucleotide sequence ID" value="XM_022299019.1"/>
</dbReference>
<keyword evidence="3" id="KW-0547">Nucleotide-binding</keyword>
<name>A0A6J1DPI9_MOMCH</name>
<evidence type="ECO:0000256" key="1">
    <source>
        <dbReference type="ARBA" id="ARBA00022614"/>
    </source>
</evidence>
<evidence type="ECO:0000259" key="9">
    <source>
        <dbReference type="Pfam" id="PF23598"/>
    </source>
</evidence>
<dbReference type="PRINTS" id="PR00364">
    <property type="entry name" value="DISEASERSIST"/>
</dbReference>
<reference evidence="12" key="1">
    <citation type="submission" date="2025-08" db="UniProtKB">
        <authorList>
            <consortium name="RefSeq"/>
        </authorList>
    </citation>
    <scope>IDENTIFICATION</scope>
    <source>
        <strain evidence="12">OHB3-1</strain>
    </source>
</reference>
<evidence type="ECO:0000313" key="11">
    <source>
        <dbReference type="Proteomes" id="UP000504603"/>
    </source>
</evidence>
<keyword evidence="4" id="KW-0611">Plant defense</keyword>
<evidence type="ECO:0000256" key="4">
    <source>
        <dbReference type="ARBA" id="ARBA00022821"/>
    </source>
</evidence>
<dbReference type="GeneID" id="111021898"/>
<dbReference type="SUPFAM" id="SSF52540">
    <property type="entry name" value="P-loop containing nucleoside triphosphate hydrolases"/>
    <property type="match status" value="1"/>
</dbReference>
<dbReference type="InterPro" id="IPR041118">
    <property type="entry name" value="Rx_N"/>
</dbReference>
<dbReference type="GO" id="GO:0006952">
    <property type="term" value="P:defense response"/>
    <property type="evidence" value="ECO:0007669"/>
    <property type="project" value="UniProtKB-KW"/>
</dbReference>
<evidence type="ECO:0000256" key="2">
    <source>
        <dbReference type="ARBA" id="ARBA00022737"/>
    </source>
</evidence>
<dbReference type="Pfam" id="PF18052">
    <property type="entry name" value="Rx_N"/>
    <property type="match status" value="1"/>
</dbReference>
<dbReference type="InterPro" id="IPR036388">
    <property type="entry name" value="WH-like_DNA-bd_sf"/>
</dbReference>
<dbReference type="InterPro" id="IPR002182">
    <property type="entry name" value="NB-ARC"/>
</dbReference>
<gene>
    <name evidence="12" type="primary">LOC111021898</name>
</gene>
<keyword evidence="11" id="KW-1185">Reference proteome</keyword>
<proteinExistence type="predicted"/>
<evidence type="ECO:0000256" key="5">
    <source>
        <dbReference type="ARBA" id="ARBA00022840"/>
    </source>
</evidence>
<dbReference type="Pfam" id="PF23559">
    <property type="entry name" value="WHD_DRP"/>
    <property type="match status" value="1"/>
</dbReference>
<evidence type="ECO:0000256" key="3">
    <source>
        <dbReference type="ARBA" id="ARBA00022741"/>
    </source>
</evidence>
<dbReference type="OrthoDB" id="680302at2759"/>
<dbReference type="Gene3D" id="3.40.50.300">
    <property type="entry name" value="P-loop containing nucleotide triphosphate hydrolases"/>
    <property type="match status" value="1"/>
</dbReference>
<dbReference type="Pfam" id="PF00931">
    <property type="entry name" value="NB-ARC"/>
    <property type="match status" value="1"/>
</dbReference>
<dbReference type="InterPro" id="IPR032675">
    <property type="entry name" value="LRR_dom_sf"/>
</dbReference>
<dbReference type="Pfam" id="PF23598">
    <property type="entry name" value="LRR_14"/>
    <property type="match status" value="1"/>
</dbReference>
<feature type="domain" description="Disease resistance protein winged helix" evidence="8">
    <location>
        <begin position="381"/>
        <end position="452"/>
    </location>
</feature>
<dbReference type="AlphaFoldDB" id="A0A6J1DPI9"/>
<dbReference type="InterPro" id="IPR003591">
    <property type="entry name" value="Leu-rich_rpt_typical-subtyp"/>
</dbReference>
<dbReference type="Gene3D" id="1.10.10.10">
    <property type="entry name" value="Winged helix-like DNA-binding domain superfamily/Winged helix DNA-binding domain"/>
    <property type="match status" value="1"/>
</dbReference>
<dbReference type="KEGG" id="mcha:111021898"/>
<dbReference type="PANTHER" id="PTHR36766:SF38">
    <property type="entry name" value="DISEASE RESISTANCE PROTEIN RGA3"/>
    <property type="match status" value="1"/>
</dbReference>
<dbReference type="PANTHER" id="PTHR36766">
    <property type="entry name" value="PLANT BROAD-SPECTRUM MILDEW RESISTANCE PROTEIN RPW8"/>
    <property type="match status" value="1"/>
</dbReference>